<evidence type="ECO:0000313" key="2">
    <source>
        <dbReference type="EMBL" id="NUW35479.1"/>
    </source>
</evidence>
<comment type="caution">
    <text evidence="2">The sequence shown here is derived from an EMBL/GenBank/DDBJ whole genome shotgun (WGS) entry which is preliminary data.</text>
</comment>
<dbReference type="AlphaFoldDB" id="A0A7Y6M6N6"/>
<dbReference type="EMBL" id="JABWGN010000011">
    <property type="protein sequence ID" value="NUW35479.1"/>
    <property type="molecule type" value="Genomic_DNA"/>
</dbReference>
<evidence type="ECO:0000259" key="1">
    <source>
        <dbReference type="Pfam" id="PF02627"/>
    </source>
</evidence>
<dbReference type="InterPro" id="IPR029032">
    <property type="entry name" value="AhpD-like"/>
</dbReference>
<keyword evidence="3" id="KW-1185">Reference proteome</keyword>
<dbReference type="PANTHER" id="PTHR34846">
    <property type="entry name" value="4-CARBOXYMUCONOLACTONE DECARBOXYLASE FAMILY PROTEIN (AFU_ORTHOLOGUE AFUA_6G11590)"/>
    <property type="match status" value="1"/>
</dbReference>
<gene>
    <name evidence="2" type="ORF">HTZ77_29205</name>
</gene>
<proteinExistence type="predicted"/>
<accession>A0A7Y6M6N6</accession>
<dbReference type="GO" id="GO:0051920">
    <property type="term" value="F:peroxiredoxin activity"/>
    <property type="evidence" value="ECO:0007669"/>
    <property type="project" value="InterPro"/>
</dbReference>
<dbReference type="RefSeq" id="WP_175592899.1">
    <property type="nucleotide sequence ID" value="NZ_JABWGN010000011.1"/>
</dbReference>
<reference evidence="2 3" key="1">
    <citation type="submission" date="2020-06" db="EMBL/GenBank/DDBJ databases">
        <title>Nonomuraea sp. SMC257, a novel actinomycete isolated from soil.</title>
        <authorList>
            <person name="Chanama M."/>
        </authorList>
    </citation>
    <scope>NUCLEOTIDE SEQUENCE [LARGE SCALE GENOMIC DNA]</scope>
    <source>
        <strain evidence="2 3">SMC257</strain>
    </source>
</reference>
<dbReference type="InterPro" id="IPR003779">
    <property type="entry name" value="CMD-like"/>
</dbReference>
<sequence length="151" mass="16413">MQARMPNVYKLASGGYQALTAMEAFVGASGVPRETLDLVRLRVSQINGCALCVDMHAREARDGGVADERLWSVAAWREAPFYTDAERAALALAESVTRIADRPEGVEDEVWEEAAAQFDEAALAALLMAIASINAWNRINVATRQIAGSFR</sequence>
<name>A0A7Y6M6N6_9ACTN</name>
<organism evidence="2 3">
    <name type="scientific">Nonomuraea montanisoli</name>
    <dbReference type="NCBI Taxonomy" id="2741721"/>
    <lineage>
        <taxon>Bacteria</taxon>
        <taxon>Bacillati</taxon>
        <taxon>Actinomycetota</taxon>
        <taxon>Actinomycetes</taxon>
        <taxon>Streptosporangiales</taxon>
        <taxon>Streptosporangiaceae</taxon>
        <taxon>Nonomuraea</taxon>
    </lineage>
</organism>
<protein>
    <submittedName>
        <fullName evidence="2">Carboxymuconolactone decarboxylase family protein</fullName>
    </submittedName>
</protein>
<dbReference type="NCBIfam" id="TIGR00778">
    <property type="entry name" value="ahpD_dom"/>
    <property type="match status" value="1"/>
</dbReference>
<dbReference type="Pfam" id="PF02627">
    <property type="entry name" value="CMD"/>
    <property type="match status" value="1"/>
</dbReference>
<dbReference type="PANTHER" id="PTHR34846:SF7">
    <property type="entry name" value="BLL7811 PROTEIN"/>
    <property type="match status" value="1"/>
</dbReference>
<dbReference type="Proteomes" id="UP000586042">
    <property type="component" value="Unassembled WGS sequence"/>
</dbReference>
<dbReference type="SUPFAM" id="SSF69118">
    <property type="entry name" value="AhpD-like"/>
    <property type="match status" value="1"/>
</dbReference>
<dbReference type="InterPro" id="IPR004675">
    <property type="entry name" value="AhpD_core"/>
</dbReference>
<feature type="domain" description="Carboxymuconolactone decarboxylase-like" evidence="1">
    <location>
        <begin position="17"/>
        <end position="94"/>
    </location>
</feature>
<dbReference type="Gene3D" id="1.20.1290.10">
    <property type="entry name" value="AhpD-like"/>
    <property type="match status" value="1"/>
</dbReference>
<evidence type="ECO:0000313" key="3">
    <source>
        <dbReference type="Proteomes" id="UP000586042"/>
    </source>
</evidence>